<accession>A0A1Y3EBQ4</accession>
<comment type="caution">
    <text evidence="1">The sequence shown here is derived from an EMBL/GenBank/DDBJ whole genome shotgun (WGS) entry which is preliminary data.</text>
</comment>
<proteinExistence type="predicted"/>
<dbReference type="EMBL" id="LVZM01018167">
    <property type="protein sequence ID" value="OUC42110.1"/>
    <property type="molecule type" value="Genomic_DNA"/>
</dbReference>
<evidence type="ECO:0000313" key="2">
    <source>
        <dbReference type="Proteomes" id="UP000243006"/>
    </source>
</evidence>
<organism evidence="1 2">
    <name type="scientific">Trichinella nativa</name>
    <dbReference type="NCBI Taxonomy" id="6335"/>
    <lineage>
        <taxon>Eukaryota</taxon>
        <taxon>Metazoa</taxon>
        <taxon>Ecdysozoa</taxon>
        <taxon>Nematoda</taxon>
        <taxon>Enoplea</taxon>
        <taxon>Dorylaimia</taxon>
        <taxon>Trichinellida</taxon>
        <taxon>Trichinellidae</taxon>
        <taxon>Trichinella</taxon>
    </lineage>
</organism>
<gene>
    <name evidence="1" type="ORF">D917_10447</name>
</gene>
<sequence>MRPWKRHRYKHRYVHCQFSGDVACTHRHVTKAHSVQLREEQRTLQTFLSVLCQQALCTDYAEDCGRKD</sequence>
<dbReference type="Proteomes" id="UP000243006">
    <property type="component" value="Unassembled WGS sequence"/>
</dbReference>
<dbReference type="AlphaFoldDB" id="A0A1Y3EBQ4"/>
<name>A0A1Y3EBQ4_9BILA</name>
<reference evidence="1 2" key="1">
    <citation type="submission" date="2015-04" db="EMBL/GenBank/DDBJ databases">
        <title>Draft genome of the roundworm Trichinella nativa.</title>
        <authorList>
            <person name="Mitreva M."/>
        </authorList>
    </citation>
    <scope>NUCLEOTIDE SEQUENCE [LARGE SCALE GENOMIC DNA]</scope>
    <source>
        <strain evidence="1 2">ISS45</strain>
    </source>
</reference>
<protein>
    <submittedName>
        <fullName evidence="1">Uncharacterized protein</fullName>
    </submittedName>
</protein>
<evidence type="ECO:0000313" key="1">
    <source>
        <dbReference type="EMBL" id="OUC42110.1"/>
    </source>
</evidence>